<keyword evidence="4" id="KW-1185">Reference proteome</keyword>
<dbReference type="NCBIfam" id="NF038019">
    <property type="entry name" value="PE_process_PecA"/>
    <property type="match status" value="1"/>
</dbReference>
<dbReference type="InterPro" id="IPR021109">
    <property type="entry name" value="Peptidase_aspartic_dom_sf"/>
</dbReference>
<dbReference type="RefSeq" id="WP_085079289.1">
    <property type="nucleotide sequence ID" value="NZ_LQPJ01000112.1"/>
</dbReference>
<feature type="domain" description="PE" evidence="1">
    <location>
        <begin position="4"/>
        <end position="94"/>
    </location>
</feature>
<dbReference type="Gene3D" id="1.10.287.850">
    <property type="entry name" value="HP0062-like domain"/>
    <property type="match status" value="1"/>
</dbReference>
<dbReference type="InterPro" id="IPR000084">
    <property type="entry name" value="PE-PGRS_N"/>
</dbReference>
<dbReference type="Gene3D" id="2.40.70.10">
    <property type="entry name" value="Acid Proteases"/>
    <property type="match status" value="1"/>
</dbReference>
<evidence type="ECO:0000259" key="2">
    <source>
        <dbReference type="Pfam" id="PF20729"/>
    </source>
</evidence>
<evidence type="ECO:0000313" key="3">
    <source>
        <dbReference type="EMBL" id="ORW22708.1"/>
    </source>
</evidence>
<gene>
    <name evidence="3" type="ORF">AWC19_12720</name>
</gene>
<feature type="domain" description="PE cleavage protein A C-terminal" evidence="2">
    <location>
        <begin position="208"/>
        <end position="482"/>
    </location>
</feature>
<dbReference type="GO" id="GO:0004190">
    <property type="term" value="F:aspartic-type endopeptidase activity"/>
    <property type="evidence" value="ECO:0007669"/>
    <property type="project" value="InterPro"/>
</dbReference>
<dbReference type="SUPFAM" id="SSF140459">
    <property type="entry name" value="PE/PPE dimer-like"/>
    <property type="match status" value="1"/>
</dbReference>
<reference evidence="3 4" key="1">
    <citation type="submission" date="2016-01" db="EMBL/GenBank/DDBJ databases">
        <title>The new phylogeny of the genus Mycobacterium.</title>
        <authorList>
            <person name="Tarcisio F."/>
            <person name="Conor M."/>
            <person name="Antonella G."/>
            <person name="Elisabetta G."/>
            <person name="Giulia F.S."/>
            <person name="Sara T."/>
            <person name="Anna F."/>
            <person name="Clotilde B."/>
            <person name="Roberto B."/>
            <person name="Veronica D.S."/>
            <person name="Fabio R."/>
            <person name="Monica P."/>
            <person name="Olivier J."/>
            <person name="Enrico T."/>
            <person name="Nicola S."/>
        </authorList>
    </citation>
    <scope>NUCLEOTIDE SEQUENCE [LARGE SCALE GENOMIC DNA]</scope>
    <source>
        <strain evidence="3 4">DSM 44572</strain>
    </source>
</reference>
<protein>
    <submittedName>
        <fullName evidence="3">Uncharacterized protein</fullName>
    </submittedName>
</protein>
<evidence type="ECO:0000313" key="4">
    <source>
        <dbReference type="Proteomes" id="UP000193529"/>
    </source>
</evidence>
<comment type="caution">
    <text evidence="3">The sequence shown here is derived from an EMBL/GenBank/DDBJ whole genome shotgun (WGS) entry which is preliminary data.</text>
</comment>
<evidence type="ECO:0000259" key="1">
    <source>
        <dbReference type="Pfam" id="PF00934"/>
    </source>
</evidence>
<proteinExistence type="predicted"/>
<dbReference type="Pfam" id="PF00934">
    <property type="entry name" value="PE"/>
    <property type="match status" value="1"/>
</dbReference>
<dbReference type="Pfam" id="PF21526">
    <property type="entry name" value="PGRS"/>
    <property type="match status" value="1"/>
</dbReference>
<dbReference type="Proteomes" id="UP000193529">
    <property type="component" value="Unassembled WGS sequence"/>
</dbReference>
<dbReference type="InterPro" id="IPR038332">
    <property type="entry name" value="PPE_sf"/>
</dbReference>
<sequence>MSFVIAIPESVTEAATNLKSVASAITAAHAAAAGPTTGVLAAAGDEVSAAIAALFSQHASNYQTLGAQAAAFHTQLVRALDASAGAYAATEAANANPLQTLQQGILELINAPTNSVLGRPLIGNGANGTTNAHGVGTAGGPGGLLYGNGGNGGNSTAVGARGGAGGPAGLIGNGGNGGTGGPAALGGAGGRGGLLAGAAGAPGAPGLATVPITLSNNDIMANISVGGGPTVSAIVDTGSRGLILPSQDVNLATLGAPLKTGLTITYGEPGNTLTETYNTYRATVNFGNGIVTQPTTIGVVTSATQTVDFIFTNPYPTSNLPAVLGVGVNPGGGPLSSSPVTALPGTFGQGVLIDEPAGVMQFGTNPLTPIASVTGAPSATLDVRFNNGALHSTSGAFIDSGGLQGSVPDNIGAQNSNGYLPSGTKVSVYTPDGKTLLYTTTVGANQIPIVPSLLGGNFNTGIAPFLQHPIYLSYSPSGTGTTVFDA</sequence>
<dbReference type="EMBL" id="LQPJ01000112">
    <property type="protein sequence ID" value="ORW22708.1"/>
    <property type="molecule type" value="Genomic_DNA"/>
</dbReference>
<dbReference type="OrthoDB" id="5190013at2"/>
<dbReference type="AlphaFoldDB" id="A0A1X1ZHC4"/>
<dbReference type="STRING" id="153971.AWC19_12720"/>
<accession>A0A1X1ZHC4</accession>
<dbReference type="InterPro" id="IPR048054">
    <property type="entry name" value="PecA_C"/>
</dbReference>
<organism evidence="3 4">
    <name type="scientific">Mycobacterium palustre</name>
    <dbReference type="NCBI Taxonomy" id="153971"/>
    <lineage>
        <taxon>Bacteria</taxon>
        <taxon>Bacillati</taxon>
        <taxon>Actinomycetota</taxon>
        <taxon>Actinomycetes</taxon>
        <taxon>Mycobacteriales</taxon>
        <taxon>Mycobacteriaceae</taxon>
        <taxon>Mycobacterium</taxon>
        <taxon>Mycobacterium simiae complex</taxon>
    </lineage>
</organism>
<name>A0A1X1ZHC4_9MYCO</name>
<dbReference type="Pfam" id="PF20729">
    <property type="entry name" value="PE-PGRS_C"/>
    <property type="match status" value="1"/>
</dbReference>
<dbReference type="InterPro" id="IPR048996">
    <property type="entry name" value="PGRS_rpt"/>
</dbReference>